<dbReference type="OrthoDB" id="2505950at2759"/>
<sequence>MATWLDFVSLFATITVIGGIVYAVLYVVRSVNDGLASTKASLKTKGLDISSSGVSIKTSKRFDREHYVDATQRGIVKAIGAASFRKNGAASHNVSGVPPSMERHTSSTSAGSSDSTEKKKKRFAFGKK</sequence>
<evidence type="ECO:0000256" key="1">
    <source>
        <dbReference type="SAM" id="MobiDB-lite"/>
    </source>
</evidence>
<keyword evidence="2" id="KW-1133">Transmembrane helix</keyword>
<keyword evidence="4" id="KW-1185">Reference proteome</keyword>
<evidence type="ECO:0000313" key="4">
    <source>
        <dbReference type="Proteomes" id="UP000724874"/>
    </source>
</evidence>
<feature type="region of interest" description="Disordered" evidence="1">
    <location>
        <begin position="89"/>
        <end position="128"/>
    </location>
</feature>
<keyword evidence="2" id="KW-0812">Transmembrane</keyword>
<feature type="transmembrane region" description="Helical" evidence="2">
    <location>
        <begin position="7"/>
        <end position="28"/>
    </location>
</feature>
<evidence type="ECO:0000313" key="3">
    <source>
        <dbReference type="EMBL" id="KAF8876783.1"/>
    </source>
</evidence>
<dbReference type="EMBL" id="JADNYJ010000178">
    <property type="protein sequence ID" value="KAF8876783.1"/>
    <property type="molecule type" value="Genomic_DNA"/>
</dbReference>
<name>A0A9P5NAC2_GYMJU</name>
<protein>
    <submittedName>
        <fullName evidence="3">Uncharacterized protein</fullName>
    </submittedName>
</protein>
<keyword evidence="2" id="KW-0472">Membrane</keyword>
<accession>A0A9P5NAC2</accession>
<gene>
    <name evidence="3" type="ORF">CPB84DRAFT_1795608</name>
</gene>
<organism evidence="3 4">
    <name type="scientific">Gymnopilus junonius</name>
    <name type="common">Spectacular rustgill mushroom</name>
    <name type="synonym">Gymnopilus spectabilis subsp. junonius</name>
    <dbReference type="NCBI Taxonomy" id="109634"/>
    <lineage>
        <taxon>Eukaryota</taxon>
        <taxon>Fungi</taxon>
        <taxon>Dikarya</taxon>
        <taxon>Basidiomycota</taxon>
        <taxon>Agaricomycotina</taxon>
        <taxon>Agaricomycetes</taxon>
        <taxon>Agaricomycetidae</taxon>
        <taxon>Agaricales</taxon>
        <taxon>Agaricineae</taxon>
        <taxon>Hymenogastraceae</taxon>
        <taxon>Gymnopilus</taxon>
    </lineage>
</organism>
<dbReference type="AlphaFoldDB" id="A0A9P5NAC2"/>
<evidence type="ECO:0000256" key="2">
    <source>
        <dbReference type="SAM" id="Phobius"/>
    </source>
</evidence>
<dbReference type="Proteomes" id="UP000724874">
    <property type="component" value="Unassembled WGS sequence"/>
</dbReference>
<proteinExistence type="predicted"/>
<feature type="compositionally biased region" description="Basic residues" evidence="1">
    <location>
        <begin position="118"/>
        <end position="128"/>
    </location>
</feature>
<comment type="caution">
    <text evidence="3">The sequence shown here is derived from an EMBL/GenBank/DDBJ whole genome shotgun (WGS) entry which is preliminary data.</text>
</comment>
<reference evidence="3" key="1">
    <citation type="submission" date="2020-11" db="EMBL/GenBank/DDBJ databases">
        <authorList>
            <consortium name="DOE Joint Genome Institute"/>
            <person name="Ahrendt S."/>
            <person name="Riley R."/>
            <person name="Andreopoulos W."/>
            <person name="LaButti K."/>
            <person name="Pangilinan J."/>
            <person name="Ruiz-duenas F.J."/>
            <person name="Barrasa J.M."/>
            <person name="Sanchez-Garcia M."/>
            <person name="Camarero S."/>
            <person name="Miyauchi S."/>
            <person name="Serrano A."/>
            <person name="Linde D."/>
            <person name="Babiker R."/>
            <person name="Drula E."/>
            <person name="Ayuso-Fernandez I."/>
            <person name="Pacheco R."/>
            <person name="Padilla G."/>
            <person name="Ferreira P."/>
            <person name="Barriuso J."/>
            <person name="Kellner H."/>
            <person name="Castanera R."/>
            <person name="Alfaro M."/>
            <person name="Ramirez L."/>
            <person name="Pisabarro A.G."/>
            <person name="Kuo A."/>
            <person name="Tritt A."/>
            <person name="Lipzen A."/>
            <person name="He G."/>
            <person name="Yan M."/>
            <person name="Ng V."/>
            <person name="Cullen D."/>
            <person name="Martin F."/>
            <person name="Rosso M.-N."/>
            <person name="Henrissat B."/>
            <person name="Hibbett D."/>
            <person name="Martinez A.T."/>
            <person name="Grigoriev I.V."/>
        </authorList>
    </citation>
    <scope>NUCLEOTIDE SEQUENCE</scope>
    <source>
        <strain evidence="3">AH 44721</strain>
    </source>
</reference>